<keyword evidence="12 13" id="KW-0464">Manganese</keyword>
<keyword evidence="7 13" id="KW-0378">Hydrolase</keyword>
<proteinExistence type="inferred from homology"/>
<dbReference type="RefSeq" id="WP_254576116.1">
    <property type="nucleotide sequence ID" value="NZ_CP100595.1"/>
</dbReference>
<evidence type="ECO:0000256" key="2">
    <source>
        <dbReference type="ARBA" id="ARBA00009189"/>
    </source>
</evidence>
<evidence type="ECO:0000256" key="4">
    <source>
        <dbReference type="ARBA" id="ARBA00020049"/>
    </source>
</evidence>
<dbReference type="EC" id="3.1.12.1" evidence="3 13"/>
<evidence type="ECO:0000313" key="16">
    <source>
        <dbReference type="Proteomes" id="UP001060012"/>
    </source>
</evidence>
<dbReference type="PANTHER" id="PTHR36531:SF6">
    <property type="entry name" value="DNA REPLICATION ATP-DEPENDENT HELICASE_NUCLEASE DNA2"/>
    <property type="match status" value="1"/>
</dbReference>
<comment type="similarity">
    <text evidence="2 13">Belongs to the CRISPR-associated exonuclease Cas4 family.</text>
</comment>
<name>A0ABY5E447_9BACT</name>
<protein>
    <recommendedName>
        <fullName evidence="4 13">CRISPR-associated exonuclease Cas4</fullName>
        <ecNumber evidence="3 13">3.1.12.1</ecNumber>
    </recommendedName>
</protein>
<dbReference type="Pfam" id="PF01930">
    <property type="entry name" value="Cas_Cas4"/>
    <property type="match status" value="1"/>
</dbReference>
<comment type="cofactor">
    <cofactor evidence="13">
        <name>iron-sulfur cluster</name>
        <dbReference type="ChEBI" id="CHEBI:30408"/>
    </cofactor>
</comment>
<evidence type="ECO:0000313" key="15">
    <source>
        <dbReference type="EMBL" id="UTJ05935.1"/>
    </source>
</evidence>
<sequence>MIPINLIRQYKFCPRIVYYNLLTNIKPIFPRQVSLGNEYHDLQNEMLKSRKFKKFNIDFNEIISDKYFEDGDLNICGKVDLAFLCDDEIIPIEFKHIEKKPSYSHVLQLVGYGLLLEEEYQKKFTKAFIVYSNNMKFHKIDITYKHKKDFFEIIKSIEKIVRNDILPNSDANESKCIQCEYLNFCNDRF</sequence>
<comment type="cofactor">
    <cofactor evidence="13">
        <name>Mg(2+)</name>
        <dbReference type="ChEBI" id="CHEBI:18420"/>
    </cofactor>
    <cofactor evidence="13">
        <name>Mn(2+)</name>
        <dbReference type="ChEBI" id="CHEBI:29035"/>
    </cofactor>
    <text evidence="13">Mg(2+) or Mn(2+) required for ssDNA cleavage activity.</text>
</comment>
<evidence type="ECO:0000256" key="5">
    <source>
        <dbReference type="ARBA" id="ARBA00022722"/>
    </source>
</evidence>
<evidence type="ECO:0000256" key="13">
    <source>
        <dbReference type="RuleBase" id="RU365022"/>
    </source>
</evidence>
<keyword evidence="8 13" id="KW-0269">Exonuclease</keyword>
<dbReference type="PANTHER" id="PTHR36531">
    <property type="entry name" value="CRISPR-ASSOCIATED EXONUCLEASE CAS4"/>
    <property type="match status" value="1"/>
</dbReference>
<evidence type="ECO:0000256" key="11">
    <source>
        <dbReference type="ARBA" id="ARBA00023118"/>
    </source>
</evidence>
<keyword evidence="9 13" id="KW-0408">Iron</keyword>
<dbReference type="InterPro" id="IPR013343">
    <property type="entry name" value="CRISPR-assoc_prot_Cas4"/>
</dbReference>
<evidence type="ECO:0000256" key="12">
    <source>
        <dbReference type="ARBA" id="ARBA00023211"/>
    </source>
</evidence>
<reference evidence="15" key="1">
    <citation type="submission" date="2022-07" db="EMBL/GenBank/DDBJ databases">
        <title>Arcobacter roscoffensis sp. nov., a marine bacterium isolated from coastal seawater collected from Roscoff, France.</title>
        <authorList>
            <person name="Pascual J."/>
            <person name="Lepeaux C."/>
            <person name="Methner A."/>
            <person name="Overmann J."/>
        </authorList>
    </citation>
    <scope>NUCLEOTIDE SEQUENCE</scope>
    <source>
        <strain evidence="15">ARW1-2F2</strain>
    </source>
</reference>
<evidence type="ECO:0000256" key="7">
    <source>
        <dbReference type="ARBA" id="ARBA00022801"/>
    </source>
</evidence>
<keyword evidence="6 13" id="KW-0479">Metal-binding</keyword>
<keyword evidence="11 13" id="KW-0051">Antiviral defense</keyword>
<evidence type="ECO:0000256" key="8">
    <source>
        <dbReference type="ARBA" id="ARBA00022839"/>
    </source>
</evidence>
<gene>
    <name evidence="15" type="primary">cas4</name>
    <name evidence="15" type="ORF">NJU99_11835</name>
</gene>
<dbReference type="NCBIfam" id="TIGR00372">
    <property type="entry name" value="cas4"/>
    <property type="match status" value="1"/>
</dbReference>
<evidence type="ECO:0000259" key="14">
    <source>
        <dbReference type="Pfam" id="PF01930"/>
    </source>
</evidence>
<dbReference type="Gene3D" id="3.90.320.10">
    <property type="match status" value="1"/>
</dbReference>
<dbReference type="Proteomes" id="UP001060012">
    <property type="component" value="Chromosome"/>
</dbReference>
<dbReference type="InterPro" id="IPR051827">
    <property type="entry name" value="Cas4_exonuclease"/>
</dbReference>
<evidence type="ECO:0000256" key="3">
    <source>
        <dbReference type="ARBA" id="ARBA00012768"/>
    </source>
</evidence>
<keyword evidence="5 13" id="KW-0540">Nuclease</keyword>
<dbReference type="InterPro" id="IPR011604">
    <property type="entry name" value="PDDEXK-like_dom_sf"/>
</dbReference>
<organism evidence="15 16">
    <name type="scientific">Arcobacter roscoffensis</name>
    <dbReference type="NCBI Taxonomy" id="2961520"/>
    <lineage>
        <taxon>Bacteria</taxon>
        <taxon>Pseudomonadati</taxon>
        <taxon>Campylobacterota</taxon>
        <taxon>Epsilonproteobacteria</taxon>
        <taxon>Campylobacterales</taxon>
        <taxon>Arcobacteraceae</taxon>
        <taxon>Arcobacter</taxon>
    </lineage>
</organism>
<dbReference type="EMBL" id="CP100595">
    <property type="protein sequence ID" value="UTJ05935.1"/>
    <property type="molecule type" value="Genomic_DNA"/>
</dbReference>
<comment type="cofactor">
    <cofactor evidence="1">
        <name>[4Fe-4S] cluster</name>
        <dbReference type="ChEBI" id="CHEBI:49883"/>
    </cofactor>
</comment>
<evidence type="ECO:0000256" key="1">
    <source>
        <dbReference type="ARBA" id="ARBA00001966"/>
    </source>
</evidence>
<comment type="function">
    <text evidence="13">CRISPR (clustered regularly interspaced short palindromic repeat) is an adaptive immune system that provides protection against mobile genetic elements (viruses, transposable elements and conjugative plasmids). CRISPR clusters contain sequences complementary to antecedent mobile elements and target invading nucleic acids. CRISPR clusters are transcribed and processed into CRISPR RNA (crRNA).</text>
</comment>
<evidence type="ECO:0000256" key="6">
    <source>
        <dbReference type="ARBA" id="ARBA00022723"/>
    </source>
</evidence>
<dbReference type="InterPro" id="IPR022765">
    <property type="entry name" value="Dna2/Cas4_DUF83"/>
</dbReference>
<feature type="domain" description="DUF83" evidence="14">
    <location>
        <begin position="6"/>
        <end position="185"/>
    </location>
</feature>
<evidence type="ECO:0000256" key="9">
    <source>
        <dbReference type="ARBA" id="ARBA00023004"/>
    </source>
</evidence>
<keyword evidence="10 13" id="KW-0411">Iron-sulfur</keyword>
<evidence type="ECO:0000256" key="10">
    <source>
        <dbReference type="ARBA" id="ARBA00023014"/>
    </source>
</evidence>
<accession>A0ABY5E447</accession>
<keyword evidence="16" id="KW-1185">Reference proteome</keyword>